<dbReference type="InterPro" id="IPR036061">
    <property type="entry name" value="CheW-like_dom_sf"/>
</dbReference>
<dbReference type="SMART" id="SM00260">
    <property type="entry name" value="CheW"/>
    <property type="match status" value="1"/>
</dbReference>
<dbReference type="RefSeq" id="WP_127734222.1">
    <property type="nucleotide sequence ID" value="NZ_SACP01000075.1"/>
</dbReference>
<dbReference type="PANTHER" id="PTHR22617">
    <property type="entry name" value="CHEMOTAXIS SENSOR HISTIDINE KINASE-RELATED"/>
    <property type="match status" value="1"/>
</dbReference>
<dbReference type="EMBL" id="SACP01000075">
    <property type="protein sequence ID" value="RVU11466.1"/>
    <property type="molecule type" value="Genomic_DNA"/>
</dbReference>
<dbReference type="PANTHER" id="PTHR22617:SF23">
    <property type="entry name" value="CHEMOTAXIS PROTEIN CHEW"/>
    <property type="match status" value="1"/>
</dbReference>
<dbReference type="Proteomes" id="UP000286997">
    <property type="component" value="Unassembled WGS sequence"/>
</dbReference>
<gene>
    <name evidence="3" type="ORF">EOE48_28410</name>
</gene>
<keyword evidence="4" id="KW-1185">Reference proteome</keyword>
<accession>A0A437NN67</accession>
<evidence type="ECO:0000256" key="1">
    <source>
        <dbReference type="SAM" id="MobiDB-lite"/>
    </source>
</evidence>
<dbReference type="GO" id="GO:0005829">
    <property type="term" value="C:cytosol"/>
    <property type="evidence" value="ECO:0007669"/>
    <property type="project" value="TreeGrafter"/>
</dbReference>
<evidence type="ECO:0000313" key="4">
    <source>
        <dbReference type="Proteomes" id="UP000286997"/>
    </source>
</evidence>
<feature type="domain" description="CheW-like" evidence="2">
    <location>
        <begin position="163"/>
        <end position="299"/>
    </location>
</feature>
<dbReference type="InterPro" id="IPR039315">
    <property type="entry name" value="CheW"/>
</dbReference>
<organism evidence="3 4">
    <name type="scientific">Methylobacterium oryzihabitans</name>
    <dbReference type="NCBI Taxonomy" id="2499852"/>
    <lineage>
        <taxon>Bacteria</taxon>
        <taxon>Pseudomonadati</taxon>
        <taxon>Pseudomonadota</taxon>
        <taxon>Alphaproteobacteria</taxon>
        <taxon>Hyphomicrobiales</taxon>
        <taxon>Methylobacteriaceae</taxon>
        <taxon>Methylobacterium</taxon>
    </lineage>
</organism>
<dbReference type="AlphaFoldDB" id="A0A437NN67"/>
<feature type="compositionally biased region" description="Basic residues" evidence="1">
    <location>
        <begin position="24"/>
        <end position="40"/>
    </location>
</feature>
<dbReference type="InterPro" id="IPR002545">
    <property type="entry name" value="CheW-lke_dom"/>
</dbReference>
<proteinExistence type="predicted"/>
<dbReference type="Pfam" id="PF01584">
    <property type="entry name" value="CheW"/>
    <property type="match status" value="2"/>
</dbReference>
<dbReference type="GO" id="GO:0006935">
    <property type="term" value="P:chemotaxis"/>
    <property type="evidence" value="ECO:0007669"/>
    <property type="project" value="InterPro"/>
</dbReference>
<dbReference type="PROSITE" id="PS50851">
    <property type="entry name" value="CHEW"/>
    <property type="match status" value="1"/>
</dbReference>
<evidence type="ECO:0000313" key="3">
    <source>
        <dbReference type="EMBL" id="RVU11466.1"/>
    </source>
</evidence>
<reference evidence="3 4" key="1">
    <citation type="submission" date="2019-01" db="EMBL/GenBank/DDBJ databases">
        <authorList>
            <person name="Chen W.-M."/>
        </authorList>
    </citation>
    <scope>NUCLEOTIDE SEQUENCE [LARGE SCALE GENOMIC DNA]</scope>
    <source>
        <strain evidence="3 4">TER-1</strain>
    </source>
</reference>
<protein>
    <recommendedName>
        <fullName evidence="2">CheW-like domain-containing protein</fullName>
    </recommendedName>
</protein>
<name>A0A437NN67_9HYPH</name>
<sequence>RPRPRSGACPGRRCSIPAGSSPGRCRRIRVRASPHRRRRPCPPAPGPAGRPRARPAGTVEWRGRALPVRPLAALLGVAAPDSGSRLVVAGGVGLAVDGIGPVLRPEPADLDPVPRGLGAAAAAFAAILRSPQDGALVPVLALERLLPGGATPPEPARAPAEPAERFLAVDLAGTLYGLPVAAVREVLRVPSPAARLPHAPGFVAGLVQHDGAALPLIDWRRRLGHPPSRPTARRRLVVLDRDGRRAGLIVDGAARLHALDSGKIRPAPDIAPADRVGLLDDGGRLLLVDPAAFLDRLVRDLAPAGRTAEAAA</sequence>
<evidence type="ECO:0000259" key="2">
    <source>
        <dbReference type="PROSITE" id="PS50851"/>
    </source>
</evidence>
<dbReference type="SUPFAM" id="SSF50341">
    <property type="entry name" value="CheW-like"/>
    <property type="match status" value="2"/>
</dbReference>
<dbReference type="OrthoDB" id="3291462at2"/>
<comment type="caution">
    <text evidence="3">The sequence shown here is derived from an EMBL/GenBank/DDBJ whole genome shotgun (WGS) entry which is preliminary data.</text>
</comment>
<dbReference type="Gene3D" id="2.30.30.40">
    <property type="entry name" value="SH3 Domains"/>
    <property type="match status" value="1"/>
</dbReference>
<dbReference type="Gene3D" id="2.40.50.180">
    <property type="entry name" value="CheA-289, Domain 4"/>
    <property type="match status" value="1"/>
</dbReference>
<feature type="non-terminal residue" evidence="3">
    <location>
        <position position="1"/>
    </location>
</feature>
<feature type="region of interest" description="Disordered" evidence="1">
    <location>
        <begin position="1"/>
        <end position="56"/>
    </location>
</feature>
<dbReference type="GO" id="GO:0007165">
    <property type="term" value="P:signal transduction"/>
    <property type="evidence" value="ECO:0007669"/>
    <property type="project" value="InterPro"/>
</dbReference>